<name>A0A4Y9ZVB4_9AGAM</name>
<dbReference type="EMBL" id="SFCI01000749">
    <property type="protein sequence ID" value="TFY78100.1"/>
    <property type="molecule type" value="Genomic_DNA"/>
</dbReference>
<comment type="caution">
    <text evidence="1">The sequence shown here is derived from an EMBL/GenBank/DDBJ whole genome shotgun (WGS) entry which is preliminary data.</text>
</comment>
<dbReference type="STRING" id="135208.A0A4Y9ZVB4"/>
<evidence type="ECO:0000313" key="1">
    <source>
        <dbReference type="EMBL" id="TFY78100.1"/>
    </source>
</evidence>
<proteinExistence type="predicted"/>
<organism evidence="1 2">
    <name type="scientific">Hericium alpestre</name>
    <dbReference type="NCBI Taxonomy" id="135208"/>
    <lineage>
        <taxon>Eukaryota</taxon>
        <taxon>Fungi</taxon>
        <taxon>Dikarya</taxon>
        <taxon>Basidiomycota</taxon>
        <taxon>Agaricomycotina</taxon>
        <taxon>Agaricomycetes</taxon>
        <taxon>Russulales</taxon>
        <taxon>Hericiaceae</taxon>
        <taxon>Hericium</taxon>
    </lineage>
</organism>
<dbReference type="AlphaFoldDB" id="A0A4Y9ZVB4"/>
<dbReference type="OrthoDB" id="21617at2759"/>
<accession>A0A4Y9ZVB4</accession>
<reference evidence="1 2" key="1">
    <citation type="submission" date="2019-02" db="EMBL/GenBank/DDBJ databases">
        <title>Genome sequencing of the rare red list fungi Hericium alpestre (H. flagellum).</title>
        <authorList>
            <person name="Buettner E."/>
            <person name="Kellner H."/>
        </authorList>
    </citation>
    <scope>NUCLEOTIDE SEQUENCE [LARGE SCALE GENOMIC DNA]</scope>
    <source>
        <strain evidence="1 2">DSM 108284</strain>
    </source>
</reference>
<evidence type="ECO:0000313" key="2">
    <source>
        <dbReference type="Proteomes" id="UP000298061"/>
    </source>
</evidence>
<gene>
    <name evidence="1" type="ORF">EWM64_g5910</name>
</gene>
<sequence>MKREQDQLEKKLWEERQAIKKKHEEKVKVAKTKASMVGAGGLSKHEADMFSDAVRKELQKFDAERAVPAWDGLVAKQQAVLEALAVPTMFVTSSTSDVEKQQRVMQVLQNVVSS</sequence>
<dbReference type="Proteomes" id="UP000298061">
    <property type="component" value="Unassembled WGS sequence"/>
</dbReference>
<keyword evidence="2" id="KW-1185">Reference proteome</keyword>
<protein>
    <submittedName>
        <fullName evidence="1">Uncharacterized protein</fullName>
    </submittedName>
</protein>